<dbReference type="Gramene" id="OBART09G18750.1">
    <property type="protein sequence ID" value="OBART09G18750.1"/>
    <property type="gene ID" value="OBART09G18750"/>
</dbReference>
<dbReference type="PaxDb" id="65489-OBART09G18750.1"/>
<organism evidence="2">
    <name type="scientific">Oryza barthii</name>
    <dbReference type="NCBI Taxonomy" id="65489"/>
    <lineage>
        <taxon>Eukaryota</taxon>
        <taxon>Viridiplantae</taxon>
        <taxon>Streptophyta</taxon>
        <taxon>Embryophyta</taxon>
        <taxon>Tracheophyta</taxon>
        <taxon>Spermatophyta</taxon>
        <taxon>Magnoliopsida</taxon>
        <taxon>Liliopsida</taxon>
        <taxon>Poales</taxon>
        <taxon>Poaceae</taxon>
        <taxon>BOP clade</taxon>
        <taxon>Oryzoideae</taxon>
        <taxon>Oryzeae</taxon>
        <taxon>Oryzinae</taxon>
        <taxon>Oryza</taxon>
    </lineage>
</organism>
<evidence type="ECO:0000256" key="1">
    <source>
        <dbReference type="SAM" id="MobiDB-lite"/>
    </source>
</evidence>
<dbReference type="Proteomes" id="UP000026960">
    <property type="component" value="Chromosome 9"/>
</dbReference>
<reference evidence="2" key="1">
    <citation type="journal article" date="2009" name="Rice">
        <title>De Novo Next Generation Sequencing of Plant Genomes.</title>
        <authorList>
            <person name="Rounsley S."/>
            <person name="Marri P.R."/>
            <person name="Yu Y."/>
            <person name="He R."/>
            <person name="Sisneros N."/>
            <person name="Goicoechea J.L."/>
            <person name="Lee S.J."/>
            <person name="Angelova A."/>
            <person name="Kudrna D."/>
            <person name="Luo M."/>
            <person name="Affourtit J."/>
            <person name="Desany B."/>
            <person name="Knight J."/>
            <person name="Niazi F."/>
            <person name="Egholm M."/>
            <person name="Wing R.A."/>
        </authorList>
    </citation>
    <scope>NUCLEOTIDE SEQUENCE [LARGE SCALE GENOMIC DNA]</scope>
    <source>
        <strain evidence="2">cv. IRGC 105608</strain>
    </source>
</reference>
<accession>A0A0D3H9R3</accession>
<keyword evidence="3" id="KW-1185">Reference proteome</keyword>
<feature type="compositionally biased region" description="Basic and acidic residues" evidence="1">
    <location>
        <begin position="126"/>
        <end position="140"/>
    </location>
</feature>
<name>A0A0D3H9R3_9ORYZ</name>
<protein>
    <submittedName>
        <fullName evidence="2">Uncharacterized protein</fullName>
    </submittedName>
</protein>
<reference evidence="2" key="2">
    <citation type="submission" date="2015-03" db="UniProtKB">
        <authorList>
            <consortium name="EnsemblPlants"/>
        </authorList>
    </citation>
    <scope>IDENTIFICATION</scope>
</reference>
<dbReference type="EnsemblPlants" id="OBART09G18750.1">
    <property type="protein sequence ID" value="OBART09G18750.1"/>
    <property type="gene ID" value="OBART09G18750"/>
</dbReference>
<feature type="region of interest" description="Disordered" evidence="1">
    <location>
        <begin position="126"/>
        <end position="148"/>
    </location>
</feature>
<dbReference type="HOGENOM" id="CLU_1761563_0_0_1"/>
<sequence length="148" mass="16013">MIVVKRNELTDRMKCRPSDVWPMIAVVVKAEVDAVFAQRVEDGPDLGAVLEPLLLHLLGGVSVYGLTCQAVHLEAHGEHLPDGSGGLGVAGAAALEPVPEGLLHRGRGQHDAPALAVHHVRRHVLERDEQAQHVPLGDRHRSNKTQLK</sequence>
<evidence type="ECO:0000313" key="2">
    <source>
        <dbReference type="EnsemblPlants" id="OBART09G18750.1"/>
    </source>
</evidence>
<dbReference type="AlphaFoldDB" id="A0A0D3H9R3"/>
<proteinExistence type="predicted"/>
<evidence type="ECO:0000313" key="3">
    <source>
        <dbReference type="Proteomes" id="UP000026960"/>
    </source>
</evidence>